<feature type="binding site" evidence="8">
    <location>
        <position position="42"/>
    </location>
    <ligand>
        <name>substrate</name>
    </ligand>
</feature>
<dbReference type="GO" id="GO:0009102">
    <property type="term" value="P:biotin biosynthetic process"/>
    <property type="evidence" value="ECO:0007669"/>
    <property type="project" value="UniProtKB-UniRule"/>
</dbReference>
<comment type="function">
    <text evidence="8">Catalyzes a mechanistically unusual reaction, the ATP-dependent insertion of CO2 between the N7 and N8 nitrogen atoms of 7,8-diaminopelargonic acid (DAPA, also called 7,8-diammoniononanoate) to form a ureido ring.</text>
</comment>
<evidence type="ECO:0000256" key="1">
    <source>
        <dbReference type="ARBA" id="ARBA00022490"/>
    </source>
</evidence>
<accession>A0A0K0XZR8</accession>
<keyword evidence="4 8" id="KW-0547">Nucleotide-binding</keyword>
<evidence type="ECO:0000256" key="6">
    <source>
        <dbReference type="ARBA" id="ARBA00022840"/>
    </source>
</evidence>
<dbReference type="HAMAP" id="MF_00336">
    <property type="entry name" value="BioD"/>
    <property type="match status" value="1"/>
</dbReference>
<comment type="subcellular location">
    <subcellularLocation>
        <location evidence="8">Cytoplasm</location>
    </subcellularLocation>
</comment>
<comment type="catalytic activity">
    <reaction evidence="8">
        <text>(7R,8S)-7,8-diammoniononanoate + CO2 + ATP = (4R,5S)-dethiobiotin + ADP + phosphate + 3 H(+)</text>
        <dbReference type="Rhea" id="RHEA:15805"/>
        <dbReference type="ChEBI" id="CHEBI:15378"/>
        <dbReference type="ChEBI" id="CHEBI:16526"/>
        <dbReference type="ChEBI" id="CHEBI:30616"/>
        <dbReference type="ChEBI" id="CHEBI:43474"/>
        <dbReference type="ChEBI" id="CHEBI:149469"/>
        <dbReference type="ChEBI" id="CHEBI:149473"/>
        <dbReference type="ChEBI" id="CHEBI:456216"/>
        <dbReference type="EC" id="6.3.3.3"/>
    </reaction>
</comment>
<feature type="binding site" evidence="8">
    <location>
        <begin position="196"/>
        <end position="198"/>
    </location>
    <ligand>
        <name>ATP</name>
        <dbReference type="ChEBI" id="CHEBI:30616"/>
    </ligand>
</feature>
<keyword evidence="3 8" id="KW-0479">Metal-binding</keyword>
<dbReference type="InterPro" id="IPR004472">
    <property type="entry name" value="DTB_synth_BioD"/>
</dbReference>
<keyword evidence="7 8" id="KW-0460">Magnesium</keyword>
<feature type="binding site" evidence="8">
    <location>
        <begin position="114"/>
        <end position="117"/>
    </location>
    <ligand>
        <name>ATP</name>
        <dbReference type="ChEBI" id="CHEBI:30616"/>
    </ligand>
</feature>
<dbReference type="UniPathway" id="UPA00078">
    <property type="reaction ID" value="UER00161"/>
</dbReference>
<dbReference type="PANTHER" id="PTHR43210:SF5">
    <property type="entry name" value="DETHIOBIOTIN SYNTHETASE"/>
    <property type="match status" value="1"/>
</dbReference>
<feature type="binding site" evidence="8">
    <location>
        <position position="114"/>
    </location>
    <ligand>
        <name>Mg(2+)</name>
        <dbReference type="ChEBI" id="CHEBI:18420"/>
    </ligand>
</feature>
<evidence type="ECO:0000256" key="8">
    <source>
        <dbReference type="HAMAP-Rule" id="MF_00336"/>
    </source>
</evidence>
<comment type="caution">
    <text evidence="8">Lacks conserved residue(s) required for the propagation of feature annotation.</text>
</comment>
<dbReference type="GO" id="GO:0005524">
    <property type="term" value="F:ATP binding"/>
    <property type="evidence" value="ECO:0007669"/>
    <property type="project" value="UniProtKB-UniRule"/>
</dbReference>
<sequence>MTPTLFITGTDTGCGKTTVTAALARRLADGGQRVACFKPVASGCEWIEGTWRNEDALALMAAASVELDYDQVNPIALEEAIAPHLAAERSGVAIDLDALVAGIEAPSADIKLVEGAGGWMVPLGDELMTADLARRLSAGVVLVVGLKLGAINHALLSARAIEADGLKLVGWIANRLDPDQPVQDENIATLGSKLGPPLAVWKHDGGWEDDGRLAEGLFGGAGSALLAQP</sequence>
<keyword evidence="6 8" id="KW-0067">ATP-binding</keyword>
<name>A0A0K0XZR8_9GAMM</name>
<dbReference type="AlphaFoldDB" id="A0A0K0XZR8"/>
<feature type="binding site" evidence="8">
    <location>
        <position position="55"/>
    </location>
    <ligand>
        <name>Mg(2+)</name>
        <dbReference type="ChEBI" id="CHEBI:18420"/>
    </ligand>
</feature>
<comment type="cofactor">
    <cofactor evidence="8">
        <name>Mg(2+)</name>
        <dbReference type="ChEBI" id="CHEBI:18420"/>
    </cofactor>
</comment>
<dbReference type="RefSeq" id="WP_049726689.1">
    <property type="nucleotide sequence ID" value="NZ_CP012154.1"/>
</dbReference>
<dbReference type="FunFam" id="3.40.50.300:FF:000292">
    <property type="entry name" value="ATP-dependent dethiobiotin synthetase BioD"/>
    <property type="match status" value="1"/>
</dbReference>
<dbReference type="EMBL" id="CP012154">
    <property type="protein sequence ID" value="AKS43183.1"/>
    <property type="molecule type" value="Genomic_DNA"/>
</dbReference>
<dbReference type="GO" id="GO:0000287">
    <property type="term" value="F:magnesium ion binding"/>
    <property type="evidence" value="ECO:0007669"/>
    <property type="project" value="UniProtKB-UniRule"/>
</dbReference>
<dbReference type="GO" id="GO:0005829">
    <property type="term" value="C:cytosol"/>
    <property type="evidence" value="ECO:0007669"/>
    <property type="project" value="TreeGrafter"/>
</dbReference>
<proteinExistence type="inferred from homology"/>
<comment type="pathway">
    <text evidence="8">Cofactor biosynthesis; biotin biosynthesis; biotin from 7,8-diaminononanoate: step 1/2.</text>
</comment>
<dbReference type="EC" id="6.3.3.3" evidence="8"/>
<evidence type="ECO:0000313" key="10">
    <source>
        <dbReference type="Proteomes" id="UP000066624"/>
    </source>
</evidence>
<keyword evidence="2 8" id="KW-0436">Ligase</keyword>
<protein>
    <recommendedName>
        <fullName evidence="8">ATP-dependent dethiobiotin synthetase BioD</fullName>
        <ecNumber evidence="8">6.3.3.3</ecNumber>
    </recommendedName>
    <alternativeName>
        <fullName evidence="8">DTB synthetase</fullName>
        <shortName evidence="8">DTBS</shortName>
    </alternativeName>
    <alternativeName>
        <fullName evidence="8">Dethiobiotin synthase</fullName>
    </alternativeName>
</protein>
<feature type="binding site" evidence="8">
    <location>
        <begin position="174"/>
        <end position="175"/>
    </location>
    <ligand>
        <name>ATP</name>
        <dbReference type="ChEBI" id="CHEBI:30616"/>
    </ligand>
</feature>
<keyword evidence="5 8" id="KW-0093">Biotin biosynthesis</keyword>
<dbReference type="GO" id="GO:0004141">
    <property type="term" value="F:dethiobiotin synthase activity"/>
    <property type="evidence" value="ECO:0007669"/>
    <property type="project" value="UniProtKB-UniRule"/>
</dbReference>
<dbReference type="PIRSF" id="PIRSF006755">
    <property type="entry name" value="DTB_synth"/>
    <property type="match status" value="1"/>
</dbReference>
<reference evidence="9 10" key="1">
    <citation type="submission" date="2015-07" db="EMBL/GenBank/DDBJ databases">
        <authorList>
            <person name="Noorani M."/>
        </authorList>
    </citation>
    <scope>NUCLEOTIDE SEQUENCE [LARGE SCALE GENOMIC DNA]</scope>
    <source>
        <strain evidence="9 10">KCTC 42284</strain>
    </source>
</reference>
<dbReference type="PATRIC" id="fig|1579979.3.peg.2889"/>
<evidence type="ECO:0000256" key="5">
    <source>
        <dbReference type="ARBA" id="ARBA00022756"/>
    </source>
</evidence>
<dbReference type="CDD" id="cd03109">
    <property type="entry name" value="DTBS"/>
    <property type="match status" value="1"/>
</dbReference>
<evidence type="ECO:0000256" key="7">
    <source>
        <dbReference type="ARBA" id="ARBA00022842"/>
    </source>
</evidence>
<evidence type="ECO:0000256" key="4">
    <source>
        <dbReference type="ARBA" id="ARBA00022741"/>
    </source>
</evidence>
<feature type="binding site" evidence="8">
    <location>
        <position position="55"/>
    </location>
    <ligand>
        <name>ATP</name>
        <dbReference type="ChEBI" id="CHEBI:30616"/>
    </ligand>
</feature>
<dbReference type="OrthoDB" id="9802097at2"/>
<dbReference type="PANTHER" id="PTHR43210">
    <property type="entry name" value="DETHIOBIOTIN SYNTHETASE"/>
    <property type="match status" value="1"/>
</dbReference>
<dbReference type="KEGG" id="wma:WM2015_2826"/>
<dbReference type="Pfam" id="PF13500">
    <property type="entry name" value="AAA_26"/>
    <property type="match status" value="1"/>
</dbReference>
<keyword evidence="10" id="KW-1185">Reference proteome</keyword>
<dbReference type="InterPro" id="IPR027417">
    <property type="entry name" value="P-loop_NTPase"/>
</dbReference>
<dbReference type="Gene3D" id="3.40.50.300">
    <property type="entry name" value="P-loop containing nucleotide triphosphate hydrolases"/>
    <property type="match status" value="1"/>
</dbReference>
<feature type="binding site" evidence="8">
    <location>
        <position position="17"/>
    </location>
    <ligand>
        <name>Mg(2+)</name>
        <dbReference type="ChEBI" id="CHEBI:18420"/>
    </ligand>
</feature>
<keyword evidence="1 8" id="KW-0963">Cytoplasm</keyword>
<dbReference type="SUPFAM" id="SSF52540">
    <property type="entry name" value="P-loop containing nucleoside triphosphate hydrolases"/>
    <property type="match status" value="1"/>
</dbReference>
<comment type="similarity">
    <text evidence="8">Belongs to the dethiobiotin synthetase family.</text>
</comment>
<organism evidence="9 10">
    <name type="scientific">Wenzhouxiangella marina</name>
    <dbReference type="NCBI Taxonomy" id="1579979"/>
    <lineage>
        <taxon>Bacteria</taxon>
        <taxon>Pseudomonadati</taxon>
        <taxon>Pseudomonadota</taxon>
        <taxon>Gammaproteobacteria</taxon>
        <taxon>Chromatiales</taxon>
        <taxon>Wenzhouxiangellaceae</taxon>
        <taxon>Wenzhouxiangella</taxon>
    </lineage>
</organism>
<dbReference type="Proteomes" id="UP000066624">
    <property type="component" value="Chromosome"/>
</dbReference>
<feature type="binding site" evidence="8">
    <location>
        <begin position="13"/>
        <end position="18"/>
    </location>
    <ligand>
        <name>ATP</name>
        <dbReference type="ChEBI" id="CHEBI:30616"/>
    </ligand>
</feature>
<evidence type="ECO:0000256" key="3">
    <source>
        <dbReference type="ARBA" id="ARBA00022723"/>
    </source>
</evidence>
<dbReference type="STRING" id="1579979.WM2015_2826"/>
<dbReference type="NCBIfam" id="TIGR00347">
    <property type="entry name" value="bioD"/>
    <property type="match status" value="1"/>
</dbReference>
<gene>
    <name evidence="8" type="primary">bioD</name>
    <name evidence="9" type="ORF">WM2015_2826</name>
</gene>
<comment type="subunit">
    <text evidence="8">Homodimer.</text>
</comment>
<dbReference type="GO" id="GO:0042803">
    <property type="term" value="F:protein homodimerization activity"/>
    <property type="evidence" value="ECO:0007669"/>
    <property type="project" value="UniProtKB-ARBA"/>
</dbReference>
<evidence type="ECO:0000256" key="2">
    <source>
        <dbReference type="ARBA" id="ARBA00022598"/>
    </source>
</evidence>
<feature type="active site" evidence="8">
    <location>
        <position position="38"/>
    </location>
</feature>
<evidence type="ECO:0000313" key="9">
    <source>
        <dbReference type="EMBL" id="AKS43183.1"/>
    </source>
</evidence>